<comment type="catalytic activity">
    <reaction evidence="4">
        <text>[thioredoxin]-disulfide + L-methionine + H2O = L-methionine (S)-S-oxide + [thioredoxin]-dithiol</text>
        <dbReference type="Rhea" id="RHEA:19993"/>
        <dbReference type="Rhea" id="RHEA-COMP:10698"/>
        <dbReference type="Rhea" id="RHEA-COMP:10700"/>
        <dbReference type="ChEBI" id="CHEBI:15377"/>
        <dbReference type="ChEBI" id="CHEBI:29950"/>
        <dbReference type="ChEBI" id="CHEBI:50058"/>
        <dbReference type="ChEBI" id="CHEBI:57844"/>
        <dbReference type="ChEBI" id="CHEBI:58772"/>
        <dbReference type="EC" id="1.8.4.11"/>
    </reaction>
</comment>
<dbReference type="RefSeq" id="WP_147057786.1">
    <property type="nucleotide sequence ID" value="NZ_CP042437.1"/>
</dbReference>
<dbReference type="EC" id="1.8.4.11" evidence="1"/>
<evidence type="ECO:0000256" key="2">
    <source>
        <dbReference type="ARBA" id="ARBA00023002"/>
    </source>
</evidence>
<dbReference type="Gene3D" id="3.30.1060.10">
    <property type="entry name" value="Peptide methionine sulphoxide reductase MsrA"/>
    <property type="match status" value="1"/>
</dbReference>
<dbReference type="InterPro" id="IPR036509">
    <property type="entry name" value="Met_Sox_Rdtase_MsrA_sf"/>
</dbReference>
<dbReference type="PANTHER" id="PTHR43774:SF1">
    <property type="entry name" value="PEPTIDE METHIONINE SULFOXIDE REDUCTASE MSRA 2"/>
    <property type="match status" value="1"/>
</dbReference>
<feature type="domain" description="Peptide methionine sulphoxide reductase MsrA" evidence="5">
    <location>
        <begin position="5"/>
        <end position="140"/>
    </location>
</feature>
<dbReference type="PANTHER" id="PTHR43774">
    <property type="entry name" value="PEPTIDE METHIONINE SULFOXIDE REDUCTASE"/>
    <property type="match status" value="1"/>
</dbReference>
<evidence type="ECO:0000259" key="5">
    <source>
        <dbReference type="Pfam" id="PF01625"/>
    </source>
</evidence>
<reference evidence="6 7" key="1">
    <citation type="journal article" date="2013" name="J. Microbiol.">
        <title>Mucilaginibacter ginsenosidivorax sp. nov., with ginsenoside converting activity isolated from sediment.</title>
        <authorList>
            <person name="Kim J.K."/>
            <person name="Choi T.E."/>
            <person name="Liu Q.M."/>
            <person name="Park H.Y."/>
            <person name="Yi T.H."/>
            <person name="Yoon M.H."/>
            <person name="Kim S.C."/>
            <person name="Im W.T."/>
        </authorList>
    </citation>
    <scope>NUCLEOTIDE SEQUENCE [LARGE SCALE GENOMIC DNA]</scope>
    <source>
        <strain evidence="6 7">KHI28</strain>
    </source>
</reference>
<dbReference type="Pfam" id="PF01625">
    <property type="entry name" value="PMSR"/>
    <property type="match status" value="1"/>
</dbReference>
<dbReference type="SUPFAM" id="SSF55068">
    <property type="entry name" value="Peptide methionine sulfoxide reductase"/>
    <property type="match status" value="1"/>
</dbReference>
<name>A0A5B8W405_9SPHI</name>
<evidence type="ECO:0000256" key="1">
    <source>
        <dbReference type="ARBA" id="ARBA00012502"/>
    </source>
</evidence>
<keyword evidence="7" id="KW-1185">Reference proteome</keyword>
<organism evidence="6 7">
    <name type="scientific">Mucilaginibacter ginsenosidivorax</name>
    <dbReference type="NCBI Taxonomy" id="862126"/>
    <lineage>
        <taxon>Bacteria</taxon>
        <taxon>Pseudomonadati</taxon>
        <taxon>Bacteroidota</taxon>
        <taxon>Sphingobacteriia</taxon>
        <taxon>Sphingobacteriales</taxon>
        <taxon>Sphingobacteriaceae</taxon>
        <taxon>Mucilaginibacter</taxon>
    </lineage>
</organism>
<dbReference type="EMBL" id="CP042437">
    <property type="protein sequence ID" value="QEC78800.1"/>
    <property type="molecule type" value="Genomic_DNA"/>
</dbReference>
<dbReference type="AlphaFoldDB" id="A0A5B8W405"/>
<dbReference type="OrthoDB" id="4174719at2"/>
<sequence length="167" mass="18786">MVSKIGFGGSCHWCTEAIFLSLKGVVAVQQGWIASDGQNSTFSEAVIVEFDERAIAIQTLIAVHLYTHSCTINHSMRDKYRSAVYTFNERQAMAAQNVIDALQPEFKSAIITKVIPYKRFRLNSDSYLNYYYSNPDKPFCQNVVNPKLRVLLARFANVADAGKLSHL</sequence>
<proteinExistence type="predicted"/>
<dbReference type="Proteomes" id="UP000321362">
    <property type="component" value="Chromosome"/>
</dbReference>
<protein>
    <recommendedName>
        <fullName evidence="1">peptide-methionine (S)-S-oxide reductase</fullName>
        <ecNumber evidence="1">1.8.4.11</ecNumber>
    </recommendedName>
</protein>
<evidence type="ECO:0000313" key="6">
    <source>
        <dbReference type="EMBL" id="QEC78800.1"/>
    </source>
</evidence>
<evidence type="ECO:0000256" key="4">
    <source>
        <dbReference type="ARBA" id="ARBA00048782"/>
    </source>
</evidence>
<evidence type="ECO:0000313" key="7">
    <source>
        <dbReference type="Proteomes" id="UP000321362"/>
    </source>
</evidence>
<dbReference type="GO" id="GO:0008113">
    <property type="term" value="F:peptide-methionine (S)-S-oxide reductase activity"/>
    <property type="evidence" value="ECO:0007669"/>
    <property type="project" value="UniProtKB-EC"/>
</dbReference>
<dbReference type="InterPro" id="IPR002569">
    <property type="entry name" value="Met_Sox_Rdtase_MsrA_dom"/>
</dbReference>
<gene>
    <name evidence="6" type="ORF">FSB76_23655</name>
</gene>
<accession>A0A5B8W405</accession>
<evidence type="ECO:0000256" key="3">
    <source>
        <dbReference type="ARBA" id="ARBA00047806"/>
    </source>
</evidence>
<comment type="catalytic activity">
    <reaction evidence="3">
        <text>L-methionyl-[protein] + [thioredoxin]-disulfide + H2O = L-methionyl-(S)-S-oxide-[protein] + [thioredoxin]-dithiol</text>
        <dbReference type="Rhea" id="RHEA:14217"/>
        <dbReference type="Rhea" id="RHEA-COMP:10698"/>
        <dbReference type="Rhea" id="RHEA-COMP:10700"/>
        <dbReference type="Rhea" id="RHEA-COMP:12313"/>
        <dbReference type="Rhea" id="RHEA-COMP:12315"/>
        <dbReference type="ChEBI" id="CHEBI:15377"/>
        <dbReference type="ChEBI" id="CHEBI:16044"/>
        <dbReference type="ChEBI" id="CHEBI:29950"/>
        <dbReference type="ChEBI" id="CHEBI:44120"/>
        <dbReference type="ChEBI" id="CHEBI:50058"/>
        <dbReference type="EC" id="1.8.4.11"/>
    </reaction>
</comment>
<keyword evidence="2" id="KW-0560">Oxidoreductase</keyword>
<dbReference type="KEGG" id="mgk:FSB76_23655"/>